<evidence type="ECO:0000256" key="4">
    <source>
        <dbReference type="ARBA" id="ARBA00023242"/>
    </source>
</evidence>
<dbReference type="InterPro" id="IPR036093">
    <property type="entry name" value="NAC_dom_sf"/>
</dbReference>
<gene>
    <name evidence="8" type="ORF">AARE701A_LOCUS15847</name>
</gene>
<keyword evidence="9" id="KW-1185">Reference proteome</keyword>
<keyword evidence="2" id="KW-0238">DNA-binding</keyword>
<protein>
    <recommendedName>
        <fullName evidence="10">NAC domain-containing protein</fullName>
    </recommendedName>
</protein>
<dbReference type="GO" id="GO:0006355">
    <property type="term" value="P:regulation of DNA-templated transcription"/>
    <property type="evidence" value="ECO:0007669"/>
    <property type="project" value="InterPro"/>
</dbReference>
<feature type="domain" description="NAC" evidence="7">
    <location>
        <begin position="550"/>
        <end position="693"/>
    </location>
</feature>
<accession>A0A8S2AP30</accession>
<keyword evidence="4" id="KW-0539">Nucleus</keyword>
<dbReference type="CDD" id="cd16448">
    <property type="entry name" value="RING-H2"/>
    <property type="match status" value="1"/>
</dbReference>
<dbReference type="Gene3D" id="2.170.150.80">
    <property type="entry name" value="NAC domain"/>
    <property type="match status" value="1"/>
</dbReference>
<keyword evidence="1" id="KW-0805">Transcription regulation</keyword>
<dbReference type="InterPro" id="IPR001841">
    <property type="entry name" value="Znf_RING"/>
</dbReference>
<dbReference type="Pfam" id="PF14111">
    <property type="entry name" value="DUF4283"/>
    <property type="match status" value="1"/>
</dbReference>
<keyword evidence="3" id="KW-0804">Transcription</keyword>
<dbReference type="Pfam" id="PF02365">
    <property type="entry name" value="NAM"/>
    <property type="match status" value="1"/>
</dbReference>
<dbReference type="InterPro" id="IPR001878">
    <property type="entry name" value="Znf_CCHC"/>
</dbReference>
<feature type="domain" description="CCHC-type" evidence="6">
    <location>
        <begin position="172"/>
        <end position="187"/>
    </location>
</feature>
<dbReference type="Pfam" id="PF14392">
    <property type="entry name" value="zf-CCHC_4"/>
    <property type="match status" value="1"/>
</dbReference>
<dbReference type="Gene3D" id="3.30.40.10">
    <property type="entry name" value="Zinc/RING finger domain, C3HC4 (zinc finger)"/>
    <property type="match status" value="1"/>
</dbReference>
<evidence type="ECO:0000256" key="5">
    <source>
        <dbReference type="PROSITE-ProRule" id="PRU00047"/>
    </source>
</evidence>
<keyword evidence="5" id="KW-0862">Zinc</keyword>
<keyword evidence="5" id="KW-0863">Zinc-finger</keyword>
<dbReference type="PROSITE" id="PS51005">
    <property type="entry name" value="NAC"/>
    <property type="match status" value="1"/>
</dbReference>
<dbReference type="Proteomes" id="UP000682877">
    <property type="component" value="Chromosome 6"/>
</dbReference>
<dbReference type="Pfam" id="PF13639">
    <property type="entry name" value="zf-RING_2"/>
    <property type="match status" value="1"/>
</dbReference>
<reference evidence="8" key="1">
    <citation type="submission" date="2021-01" db="EMBL/GenBank/DDBJ databases">
        <authorList>
            <person name="Bezrukov I."/>
        </authorList>
    </citation>
    <scope>NUCLEOTIDE SEQUENCE</scope>
</reference>
<evidence type="ECO:0000313" key="9">
    <source>
        <dbReference type="Proteomes" id="UP000682877"/>
    </source>
</evidence>
<dbReference type="PANTHER" id="PTHR31744:SF210">
    <property type="entry name" value="NAC DOMAIN-CONTAINING PROTEIN 86-LIKE"/>
    <property type="match status" value="1"/>
</dbReference>
<organism evidence="8 9">
    <name type="scientific">Arabidopsis arenosa</name>
    <name type="common">Sand rock-cress</name>
    <name type="synonym">Cardaminopsis arenosa</name>
    <dbReference type="NCBI Taxonomy" id="38785"/>
    <lineage>
        <taxon>Eukaryota</taxon>
        <taxon>Viridiplantae</taxon>
        <taxon>Streptophyta</taxon>
        <taxon>Embryophyta</taxon>
        <taxon>Tracheophyta</taxon>
        <taxon>Spermatophyta</taxon>
        <taxon>Magnoliopsida</taxon>
        <taxon>eudicotyledons</taxon>
        <taxon>Gunneridae</taxon>
        <taxon>Pentapetalae</taxon>
        <taxon>rosids</taxon>
        <taxon>malvids</taxon>
        <taxon>Brassicales</taxon>
        <taxon>Brassicaceae</taxon>
        <taxon>Camelineae</taxon>
        <taxon>Arabidopsis</taxon>
    </lineage>
</organism>
<dbReference type="SUPFAM" id="SSF57850">
    <property type="entry name" value="RING/U-box"/>
    <property type="match status" value="1"/>
</dbReference>
<dbReference type="InterPro" id="IPR013083">
    <property type="entry name" value="Znf_RING/FYVE/PHD"/>
</dbReference>
<dbReference type="SUPFAM" id="SSF101941">
    <property type="entry name" value="NAC domain"/>
    <property type="match status" value="1"/>
</dbReference>
<evidence type="ECO:0000259" key="7">
    <source>
        <dbReference type="PROSITE" id="PS51005"/>
    </source>
</evidence>
<dbReference type="PANTHER" id="PTHR31744">
    <property type="entry name" value="PROTEIN CUP-SHAPED COTYLEDON 2-RELATED"/>
    <property type="match status" value="1"/>
</dbReference>
<evidence type="ECO:0008006" key="10">
    <source>
        <dbReference type="Google" id="ProtNLM"/>
    </source>
</evidence>
<evidence type="ECO:0000256" key="3">
    <source>
        <dbReference type="ARBA" id="ARBA00023163"/>
    </source>
</evidence>
<sequence>MSDKSSSHRLVGKFFTNSTPPSFDETEQSLRKQWVLSGDMTVENQGVNGIFMFEFRQENDKKKVLENGPYNVNGVIIVIKDLNSSPMIDFTVASFYVFVVGLPSYLCDKNSIEYLKSLVGYENPVLSLGIRNNIVSFLMEIDLKKPLKPGFYIGENSNRFVGFKYRHLGDFCYNCGMISHVKSNCNQVRVPTERDLTDTSRTHVYGPWLRLPPLKTYYQTVLMKSDAKQNGFDDCQKSLSYAQFFIEIEYNLVAICIPKSTRETTTKSTHRFRFPCSYLDTETESTDFTTSKSYEVLQREICENSPFMFRGLEHELLNKPEDIGSLVDQLKTIKKDKFSCDDKWLTLKLQINKNLELTPVDYESLNKIYADIYCERLIESKISDLIKNRVEKNEDLLSLSSWENQIREVISEMGFTHCMHTYDVSRRANQAMMKAVQMEISSSISTVPADKSTVFGLERFKVLGSDMDRLIPCMICVGEMFLGEEATKLPCSHVFHKSCIENWLLVGHKFYSLAVTHFLRASVVYARAFMEAEAAEVSKATAASVVASTVFPGFKFSPTDVELIAYYLKRKMDGLERSVEVIPVAEIYNFEPWDLPDKSIVKSDSEWFFFCARGKKYPHGSQNRRATKMGYWKATGKERDVKSGSEVIGTKRTLVFHIGRAPKGERTDWIMHEYCMKGVSLDDAMVVCRVKRNKEYQSGMSQKAPEPKLAPEKRAILQNGATSSESPSDGDNLVDFYLAGESGEKLLSEMAESSENLQVHNDEDFFADILRDEIINLDEAVMTGNTRDEIPTLESASMEIRVLPLPNMIDKQMSSLLEERLSQKKKGTDTMESLSSCFVGLYSIKSVNRARWNVIICLVALIAMLFYLEE</sequence>
<dbReference type="InterPro" id="IPR025558">
    <property type="entry name" value="DUF4283"/>
</dbReference>
<proteinExistence type="predicted"/>
<dbReference type="InterPro" id="IPR025836">
    <property type="entry name" value="Zn_knuckle_CX2CX4HX4C"/>
</dbReference>
<dbReference type="AlphaFoldDB" id="A0A8S2AP30"/>
<dbReference type="EMBL" id="LR999456">
    <property type="protein sequence ID" value="CAE6114559.1"/>
    <property type="molecule type" value="Genomic_DNA"/>
</dbReference>
<dbReference type="GO" id="GO:0003677">
    <property type="term" value="F:DNA binding"/>
    <property type="evidence" value="ECO:0007669"/>
    <property type="project" value="UniProtKB-KW"/>
</dbReference>
<keyword evidence="5" id="KW-0479">Metal-binding</keyword>
<evidence type="ECO:0000256" key="1">
    <source>
        <dbReference type="ARBA" id="ARBA00023015"/>
    </source>
</evidence>
<evidence type="ECO:0000259" key="6">
    <source>
        <dbReference type="PROSITE" id="PS50158"/>
    </source>
</evidence>
<name>A0A8S2AP30_ARAAE</name>
<dbReference type="GO" id="GO:0008270">
    <property type="term" value="F:zinc ion binding"/>
    <property type="evidence" value="ECO:0007669"/>
    <property type="project" value="UniProtKB-KW"/>
</dbReference>
<evidence type="ECO:0000256" key="2">
    <source>
        <dbReference type="ARBA" id="ARBA00023125"/>
    </source>
</evidence>
<evidence type="ECO:0000313" key="8">
    <source>
        <dbReference type="EMBL" id="CAE6114559.1"/>
    </source>
</evidence>
<dbReference type="PROSITE" id="PS50158">
    <property type="entry name" value="ZF_CCHC"/>
    <property type="match status" value="1"/>
</dbReference>
<dbReference type="InterPro" id="IPR003441">
    <property type="entry name" value="NAC-dom"/>
</dbReference>